<dbReference type="Pfam" id="PF07883">
    <property type="entry name" value="Cupin_2"/>
    <property type="match status" value="1"/>
</dbReference>
<reference evidence="2 3" key="1">
    <citation type="submission" date="2023-07" db="EMBL/GenBank/DDBJ databases">
        <title>Sequencing the genomes of 1000 actinobacteria strains.</title>
        <authorList>
            <person name="Klenk H.-P."/>
        </authorList>
    </citation>
    <scope>NUCLEOTIDE SEQUENCE [LARGE SCALE GENOMIC DNA]</scope>
    <source>
        <strain evidence="2 3">DSM 44710</strain>
    </source>
</reference>
<sequence>MHDRTPTGLERVIANPVMGVEVTFLKAVDDPGGDQVESLVRIPAGEIGPPPHYHLDFEERFTAVEGTLHMDLGDQRGLRLEPGESVLVPRTVRHRYYNAGDRDAVFRFEATPGAAYERATRAAFGLARDGRTDHRGVPRELLDKALMFDLAGSFAEGPPLWLQKILTRAGVRVAVALGRDPGFRRYTEASPHAPDRRPAT</sequence>
<dbReference type="PANTHER" id="PTHR36440:SF1">
    <property type="entry name" value="PUTATIVE (AFU_ORTHOLOGUE AFUA_8G07350)-RELATED"/>
    <property type="match status" value="1"/>
</dbReference>
<accession>A0ABT9MR70</accession>
<keyword evidence="3" id="KW-1185">Reference proteome</keyword>
<dbReference type="InterPro" id="IPR053146">
    <property type="entry name" value="QDO-like"/>
</dbReference>
<dbReference type="InterPro" id="IPR014710">
    <property type="entry name" value="RmlC-like_jellyroll"/>
</dbReference>
<comment type="caution">
    <text evidence="2">The sequence shown here is derived from an EMBL/GenBank/DDBJ whole genome shotgun (WGS) entry which is preliminary data.</text>
</comment>
<dbReference type="CDD" id="cd02208">
    <property type="entry name" value="cupin_RmlC-like"/>
    <property type="match status" value="1"/>
</dbReference>
<proteinExistence type="predicted"/>
<dbReference type="InterPro" id="IPR013096">
    <property type="entry name" value="Cupin_2"/>
</dbReference>
<dbReference type="Gene3D" id="2.60.120.10">
    <property type="entry name" value="Jelly Rolls"/>
    <property type="match status" value="1"/>
</dbReference>
<dbReference type="Proteomes" id="UP001240984">
    <property type="component" value="Unassembled WGS sequence"/>
</dbReference>
<evidence type="ECO:0000313" key="3">
    <source>
        <dbReference type="Proteomes" id="UP001240984"/>
    </source>
</evidence>
<evidence type="ECO:0000259" key="1">
    <source>
        <dbReference type="Pfam" id="PF07883"/>
    </source>
</evidence>
<name>A0ABT9MR70_9ACTN</name>
<feature type="domain" description="Cupin type-2" evidence="1">
    <location>
        <begin position="39"/>
        <end position="106"/>
    </location>
</feature>
<dbReference type="InterPro" id="IPR011051">
    <property type="entry name" value="RmlC_Cupin_sf"/>
</dbReference>
<evidence type="ECO:0000313" key="2">
    <source>
        <dbReference type="EMBL" id="MDP9793928.1"/>
    </source>
</evidence>
<organism evidence="2 3">
    <name type="scientific">Catenuloplanes nepalensis</name>
    <dbReference type="NCBI Taxonomy" id="587533"/>
    <lineage>
        <taxon>Bacteria</taxon>
        <taxon>Bacillati</taxon>
        <taxon>Actinomycetota</taxon>
        <taxon>Actinomycetes</taxon>
        <taxon>Micromonosporales</taxon>
        <taxon>Micromonosporaceae</taxon>
        <taxon>Catenuloplanes</taxon>
    </lineage>
</organism>
<dbReference type="PANTHER" id="PTHR36440">
    <property type="entry name" value="PUTATIVE (AFU_ORTHOLOGUE AFUA_8G07350)-RELATED"/>
    <property type="match status" value="1"/>
</dbReference>
<dbReference type="RefSeq" id="WP_306829023.1">
    <property type="nucleotide sequence ID" value="NZ_JAUSRA010000001.1"/>
</dbReference>
<dbReference type="SUPFAM" id="SSF51182">
    <property type="entry name" value="RmlC-like cupins"/>
    <property type="match status" value="1"/>
</dbReference>
<protein>
    <submittedName>
        <fullName evidence="2">Mannose-6-phosphate isomerase-like protein (Cupin superfamily)</fullName>
    </submittedName>
</protein>
<dbReference type="EMBL" id="JAUSRA010000001">
    <property type="protein sequence ID" value="MDP9793928.1"/>
    <property type="molecule type" value="Genomic_DNA"/>
</dbReference>
<gene>
    <name evidence="2" type="ORF">J2S43_002440</name>
</gene>